<evidence type="ECO:0000313" key="2">
    <source>
        <dbReference type="EMBL" id="SUN37183.1"/>
    </source>
</evidence>
<name>A0A380JGT7_STRDO</name>
<evidence type="ECO:0000313" key="3">
    <source>
        <dbReference type="Proteomes" id="UP000254082"/>
    </source>
</evidence>
<dbReference type="RefSeq" id="WP_019786342.1">
    <property type="nucleotide sequence ID" value="NZ_UHFA01000002.1"/>
</dbReference>
<reference evidence="2 3" key="1">
    <citation type="submission" date="2018-06" db="EMBL/GenBank/DDBJ databases">
        <authorList>
            <consortium name="Pathogen Informatics"/>
            <person name="Doyle S."/>
        </authorList>
    </citation>
    <scope>NUCLEOTIDE SEQUENCE [LARGE SCALE GENOMIC DNA]</scope>
    <source>
        <strain evidence="3">NCTC 11391</strain>
    </source>
</reference>
<keyword evidence="1" id="KW-0472">Membrane</keyword>
<evidence type="ECO:0000256" key="1">
    <source>
        <dbReference type="SAM" id="Phobius"/>
    </source>
</evidence>
<keyword evidence="1" id="KW-0812">Transmembrane</keyword>
<feature type="transmembrane region" description="Helical" evidence="1">
    <location>
        <begin position="27"/>
        <end position="46"/>
    </location>
</feature>
<organism evidence="2 3">
    <name type="scientific">Streptococcus downei MFe28</name>
    <dbReference type="NCBI Taxonomy" id="764290"/>
    <lineage>
        <taxon>Bacteria</taxon>
        <taxon>Bacillati</taxon>
        <taxon>Bacillota</taxon>
        <taxon>Bacilli</taxon>
        <taxon>Lactobacillales</taxon>
        <taxon>Streptococcaceae</taxon>
        <taxon>Streptococcus</taxon>
    </lineage>
</organism>
<proteinExistence type="predicted"/>
<accession>A0A380JGT7</accession>
<keyword evidence="1" id="KW-1133">Transmembrane helix</keyword>
<keyword evidence="3" id="KW-1185">Reference proteome</keyword>
<protein>
    <recommendedName>
        <fullName evidence="4">PrgI family protein</fullName>
    </recommendedName>
</protein>
<dbReference type="EMBL" id="UHFA01000002">
    <property type="protein sequence ID" value="SUN37183.1"/>
    <property type="molecule type" value="Genomic_DNA"/>
</dbReference>
<dbReference type="AlphaFoldDB" id="A0A380JGT7"/>
<gene>
    <name evidence="2" type="ORF">NCTC11391_01958</name>
</gene>
<feature type="transmembrane region" description="Helical" evidence="1">
    <location>
        <begin position="52"/>
        <end position="71"/>
    </location>
</feature>
<evidence type="ECO:0008006" key="4">
    <source>
        <dbReference type="Google" id="ProtNLM"/>
    </source>
</evidence>
<dbReference type="Proteomes" id="UP000254082">
    <property type="component" value="Unassembled WGS sequence"/>
</dbReference>
<sequence>MNQLGSNFLKTLDGFERGIIGPFTWRMVVMIVGVLLYGGLAAWMSIAGWPDIFIYLGVIIAAPFVAVGFKWDRKITEWVKFQFTIQERAYMTEYESEGFNDKFVQSKNVHEWD</sequence>
<dbReference type="OrthoDB" id="2224093at2"/>